<dbReference type="EMBL" id="SULG01000003">
    <property type="protein sequence ID" value="TLD43397.1"/>
    <property type="molecule type" value="Genomic_DNA"/>
</dbReference>
<dbReference type="InterPro" id="IPR035987">
    <property type="entry name" value="Ribosomal_uS8_sf"/>
</dbReference>
<comment type="subunit">
    <text evidence="7 8">Part of the 30S ribosomal subunit. Contacts proteins S5 and S12.</text>
</comment>
<evidence type="ECO:0000256" key="5">
    <source>
        <dbReference type="ARBA" id="ARBA00023274"/>
    </source>
</evidence>
<dbReference type="Gene3D" id="3.30.1370.30">
    <property type="match status" value="1"/>
</dbReference>
<evidence type="ECO:0000256" key="4">
    <source>
        <dbReference type="ARBA" id="ARBA00022980"/>
    </source>
</evidence>
<comment type="function">
    <text evidence="8">One of the primary rRNA binding proteins, it binds directly to 16S rRNA central domain where it helps coordinate assembly of the platform of the 30S subunit.</text>
</comment>
<dbReference type="InterPro" id="IPR000630">
    <property type="entry name" value="Ribosomal_uS8"/>
</dbReference>
<dbReference type="NCBIfam" id="NF001109">
    <property type="entry name" value="PRK00136.1"/>
    <property type="match status" value="1"/>
</dbReference>
<dbReference type="FunFam" id="3.30.1490.10:FF:000001">
    <property type="entry name" value="30S ribosomal protein S8"/>
    <property type="match status" value="1"/>
</dbReference>
<dbReference type="Gene3D" id="3.30.1490.10">
    <property type="match status" value="1"/>
</dbReference>
<evidence type="ECO:0000256" key="3">
    <source>
        <dbReference type="ARBA" id="ARBA00022884"/>
    </source>
</evidence>
<evidence type="ECO:0000313" key="9">
    <source>
        <dbReference type="EMBL" id="TLD43397.1"/>
    </source>
</evidence>
<dbReference type="FunFam" id="3.30.1370.30:FF:000002">
    <property type="entry name" value="30S ribosomal protein S8"/>
    <property type="match status" value="1"/>
</dbReference>
<keyword evidence="4 8" id="KW-0689">Ribosomal protein</keyword>
<evidence type="ECO:0000256" key="7">
    <source>
        <dbReference type="ARBA" id="ARBA00046740"/>
    </source>
</evidence>
<comment type="caution">
    <text evidence="9">The sequence shown here is derived from an EMBL/GenBank/DDBJ whole genome shotgun (WGS) entry which is preliminary data.</text>
</comment>
<keyword evidence="2 8" id="KW-0699">rRNA-binding</keyword>
<organism evidence="9 10">
    <name type="scientific">Candidatus Jettenia ecosi</name>
    <dbReference type="NCBI Taxonomy" id="2494326"/>
    <lineage>
        <taxon>Bacteria</taxon>
        <taxon>Pseudomonadati</taxon>
        <taxon>Planctomycetota</taxon>
        <taxon>Candidatus Brocadiia</taxon>
        <taxon>Candidatus Brocadiales</taxon>
        <taxon>Candidatus Brocadiaceae</taxon>
        <taxon>Candidatus Jettenia</taxon>
    </lineage>
</organism>
<protein>
    <recommendedName>
        <fullName evidence="6 8">Small ribosomal subunit protein uS8</fullName>
    </recommendedName>
</protein>
<dbReference type="PANTHER" id="PTHR11758">
    <property type="entry name" value="40S RIBOSOMAL PROTEIN S15A"/>
    <property type="match status" value="1"/>
</dbReference>
<dbReference type="AlphaFoldDB" id="A0A533QF53"/>
<sequence length="133" mass="15103">MSMTDPISDMLTRIRNANKNRCETVDIPFSRIKLEILKVLKNEGFIKEFKEVPISSNKNMIRVYLKYGPLKQQLINKLERVSKSSRRAYIKVSNIGRIFGGIGTAVYSTSKGVLSDKDCRKLKVGGELLCVVY</sequence>
<evidence type="ECO:0000256" key="6">
    <source>
        <dbReference type="ARBA" id="ARBA00035258"/>
    </source>
</evidence>
<evidence type="ECO:0000256" key="8">
    <source>
        <dbReference type="HAMAP-Rule" id="MF_01302"/>
    </source>
</evidence>
<dbReference type="Pfam" id="PF00410">
    <property type="entry name" value="Ribosomal_S8"/>
    <property type="match status" value="1"/>
</dbReference>
<dbReference type="GO" id="GO:0005840">
    <property type="term" value="C:ribosome"/>
    <property type="evidence" value="ECO:0007669"/>
    <property type="project" value="UniProtKB-KW"/>
</dbReference>
<evidence type="ECO:0000313" key="10">
    <source>
        <dbReference type="Proteomes" id="UP000319783"/>
    </source>
</evidence>
<evidence type="ECO:0000256" key="1">
    <source>
        <dbReference type="ARBA" id="ARBA00006471"/>
    </source>
</evidence>
<gene>
    <name evidence="8" type="primary">rpsH</name>
    <name evidence="9" type="ORF">JETT_0215</name>
</gene>
<name>A0A533QF53_9BACT</name>
<dbReference type="HAMAP" id="MF_01302_B">
    <property type="entry name" value="Ribosomal_uS8_B"/>
    <property type="match status" value="1"/>
</dbReference>
<accession>A0A533QF53</accession>
<dbReference type="GO" id="GO:0005737">
    <property type="term" value="C:cytoplasm"/>
    <property type="evidence" value="ECO:0007669"/>
    <property type="project" value="UniProtKB-ARBA"/>
</dbReference>
<dbReference type="GO" id="GO:0019843">
    <property type="term" value="F:rRNA binding"/>
    <property type="evidence" value="ECO:0007669"/>
    <property type="project" value="UniProtKB-UniRule"/>
</dbReference>
<keyword evidence="3 8" id="KW-0694">RNA-binding</keyword>
<dbReference type="SUPFAM" id="SSF56047">
    <property type="entry name" value="Ribosomal protein S8"/>
    <property type="match status" value="1"/>
</dbReference>
<dbReference type="GO" id="GO:0006412">
    <property type="term" value="P:translation"/>
    <property type="evidence" value="ECO:0007669"/>
    <property type="project" value="UniProtKB-UniRule"/>
</dbReference>
<dbReference type="GO" id="GO:1990904">
    <property type="term" value="C:ribonucleoprotein complex"/>
    <property type="evidence" value="ECO:0007669"/>
    <property type="project" value="UniProtKB-KW"/>
</dbReference>
<dbReference type="GO" id="GO:0003735">
    <property type="term" value="F:structural constituent of ribosome"/>
    <property type="evidence" value="ECO:0007669"/>
    <property type="project" value="InterPro"/>
</dbReference>
<dbReference type="Proteomes" id="UP000319783">
    <property type="component" value="Unassembled WGS sequence"/>
</dbReference>
<evidence type="ECO:0000256" key="2">
    <source>
        <dbReference type="ARBA" id="ARBA00022730"/>
    </source>
</evidence>
<comment type="similarity">
    <text evidence="1 8">Belongs to the universal ribosomal protein uS8 family.</text>
</comment>
<proteinExistence type="inferred from homology"/>
<reference evidence="9 10" key="1">
    <citation type="submission" date="2019-04" db="EMBL/GenBank/DDBJ databases">
        <title>Genome of a novel bacterium Candidatus Jettenia ecosi reconstructed from metagenome of an anammox bioreactor.</title>
        <authorList>
            <person name="Mardanov A.V."/>
            <person name="Beletsky A.V."/>
            <person name="Ravin N.V."/>
            <person name="Botchkova E.A."/>
            <person name="Litti Y.V."/>
            <person name="Nozhevnikova A.N."/>
        </authorList>
    </citation>
    <scope>NUCLEOTIDE SEQUENCE [LARGE SCALE GENOMIC DNA]</scope>
    <source>
        <strain evidence="9">J2</strain>
    </source>
</reference>
<keyword evidence="5 8" id="KW-0687">Ribonucleoprotein</keyword>